<feature type="transmembrane region" description="Helical" evidence="1">
    <location>
        <begin position="6"/>
        <end position="24"/>
    </location>
</feature>
<accession>A0A6J7SJK9</accession>
<keyword evidence="1" id="KW-0472">Membrane</keyword>
<feature type="transmembrane region" description="Helical" evidence="1">
    <location>
        <begin position="65"/>
        <end position="83"/>
    </location>
</feature>
<keyword evidence="1" id="KW-1133">Transmembrane helix</keyword>
<dbReference type="AlphaFoldDB" id="A0A6J7SJK9"/>
<feature type="transmembrane region" description="Helical" evidence="1">
    <location>
        <begin position="95"/>
        <end position="112"/>
    </location>
</feature>
<organism evidence="2">
    <name type="scientific">freshwater metagenome</name>
    <dbReference type="NCBI Taxonomy" id="449393"/>
    <lineage>
        <taxon>unclassified sequences</taxon>
        <taxon>metagenomes</taxon>
        <taxon>ecological metagenomes</taxon>
    </lineage>
</organism>
<name>A0A6J7SJK9_9ZZZZ</name>
<evidence type="ECO:0000256" key="1">
    <source>
        <dbReference type="SAM" id="Phobius"/>
    </source>
</evidence>
<protein>
    <submittedName>
        <fullName evidence="2">Unannotated protein</fullName>
    </submittedName>
</protein>
<reference evidence="2" key="1">
    <citation type="submission" date="2020-05" db="EMBL/GenBank/DDBJ databases">
        <authorList>
            <person name="Chiriac C."/>
            <person name="Salcher M."/>
            <person name="Ghai R."/>
            <person name="Kavagutti S V."/>
        </authorList>
    </citation>
    <scope>NUCLEOTIDE SEQUENCE</scope>
</reference>
<sequence length="116" mass="13446">MTFDTHSIIHLFHILLVGPLFLYVGINGLNIPKLMFPFLLILGAFIVIYHSYLAYNKFKLGNSGWVNYIHLLIIGPLLVYIGYQGLETSRKFFEMLLMLGMASIGYHGYYLYKQMF</sequence>
<gene>
    <name evidence="2" type="ORF">UFOPK4173_01909</name>
</gene>
<feature type="transmembrane region" description="Helical" evidence="1">
    <location>
        <begin position="36"/>
        <end position="53"/>
    </location>
</feature>
<dbReference type="EMBL" id="CAFBPW010000310">
    <property type="protein sequence ID" value="CAB5041022.1"/>
    <property type="molecule type" value="Genomic_DNA"/>
</dbReference>
<proteinExistence type="predicted"/>
<keyword evidence="1" id="KW-0812">Transmembrane</keyword>
<evidence type="ECO:0000313" key="2">
    <source>
        <dbReference type="EMBL" id="CAB5041022.1"/>
    </source>
</evidence>